<feature type="compositionally biased region" description="Low complexity" evidence="1">
    <location>
        <begin position="73"/>
        <end position="88"/>
    </location>
</feature>
<dbReference type="InterPro" id="IPR011009">
    <property type="entry name" value="Kinase-like_dom_sf"/>
</dbReference>
<dbReference type="GO" id="GO:0004674">
    <property type="term" value="F:protein serine/threonine kinase activity"/>
    <property type="evidence" value="ECO:0007669"/>
    <property type="project" value="TreeGrafter"/>
</dbReference>
<protein>
    <submittedName>
        <fullName evidence="3">Fibroblast growth factor receptor 4</fullName>
    </submittedName>
</protein>
<dbReference type="GO" id="GO:0004713">
    <property type="term" value="F:protein tyrosine kinase activity"/>
    <property type="evidence" value="ECO:0007669"/>
    <property type="project" value="InterPro"/>
</dbReference>
<dbReference type="InterPro" id="IPR001245">
    <property type="entry name" value="Ser-Thr/Tyr_kinase_cat_dom"/>
</dbReference>
<evidence type="ECO:0000259" key="2">
    <source>
        <dbReference type="SMART" id="SM00219"/>
    </source>
</evidence>
<dbReference type="InterPro" id="IPR051681">
    <property type="entry name" value="Ser/Thr_Kinases-Pseudokinases"/>
</dbReference>
<sequence>MWRVSETGEEEAASTRLLQRLHAGGECGGGDIDGGGGQHGPSPSPDPVQGLCGAGEADSGLLVARPQRPESCGTASTPGGTMTGATATATASSCGSSALAAADREAEAVAEAAARWCGKPRNSGGLGTETGSAWPSSLASLPPHAAVGQAGTGVGASPVALVSGPGGHGGDCARPSQHSLYTGLSKLNPLEAVAAAGTAAFPAHAMPPTALRGGSMRRLLAQSGVGSDTRISLDWPSRPTRIPSVTNTLIRQSPHPCGSYNGSVGQRGSRGGGGSQLTGGPTYVRQASCRSRPATATDIQFIAPAEGGGEAVAAELVYRLTGVTGSPMSMAPEVRLGQLYNEKVDVYAFGIFLFELWSRSLLAVSHVGTKRPDMPKILHQCDDWADLIASGYRPQRPSYVPEPVWCFIEDCWHADPLQRPSMEEALERLEQMAEEQAEEVMGLASGKGGKKLDGGAVAVKGGAGAEAAAHAPSCGCVIS</sequence>
<gene>
    <name evidence="3" type="ORF">TSOC_008605</name>
</gene>
<dbReference type="Pfam" id="PF07714">
    <property type="entry name" value="PK_Tyr_Ser-Thr"/>
    <property type="match status" value="1"/>
</dbReference>
<dbReference type="Gene3D" id="1.10.510.10">
    <property type="entry name" value="Transferase(Phosphotransferase) domain 1"/>
    <property type="match status" value="1"/>
</dbReference>
<dbReference type="Proteomes" id="UP000236333">
    <property type="component" value="Unassembled WGS sequence"/>
</dbReference>
<evidence type="ECO:0000313" key="4">
    <source>
        <dbReference type="Proteomes" id="UP000236333"/>
    </source>
</evidence>
<reference evidence="3 4" key="1">
    <citation type="journal article" date="2017" name="Mol. Biol. Evol.">
        <title>The 4-celled Tetrabaena socialis nuclear genome reveals the essential components for genetic control of cell number at the origin of multicellularity in the volvocine lineage.</title>
        <authorList>
            <person name="Featherston J."/>
            <person name="Arakaki Y."/>
            <person name="Hanschen E.R."/>
            <person name="Ferris P.J."/>
            <person name="Michod R.E."/>
            <person name="Olson B.J.S.C."/>
            <person name="Nozaki H."/>
            <person name="Durand P.M."/>
        </authorList>
    </citation>
    <scope>NUCLEOTIDE SEQUENCE [LARGE SCALE GENOMIC DNA]</scope>
    <source>
        <strain evidence="3 4">NIES-571</strain>
    </source>
</reference>
<feature type="domain" description="Tyrosine-protein kinase catalytic" evidence="2">
    <location>
        <begin position="184"/>
        <end position="429"/>
    </location>
</feature>
<comment type="caution">
    <text evidence="3">The sequence shown here is derived from an EMBL/GenBank/DDBJ whole genome shotgun (WGS) entry which is preliminary data.</text>
</comment>
<dbReference type="PANTHER" id="PTHR44329:SF289">
    <property type="entry name" value="SERINE_THREONINE-PROTEIN KINASE VIK"/>
    <property type="match status" value="1"/>
</dbReference>
<feature type="region of interest" description="Disordered" evidence="1">
    <location>
        <begin position="1"/>
        <end position="88"/>
    </location>
</feature>
<evidence type="ECO:0000256" key="1">
    <source>
        <dbReference type="SAM" id="MobiDB-lite"/>
    </source>
</evidence>
<name>A0A2J7ZY34_9CHLO</name>
<keyword evidence="4" id="KW-1185">Reference proteome</keyword>
<keyword evidence="3" id="KW-0675">Receptor</keyword>
<evidence type="ECO:0000313" key="3">
    <source>
        <dbReference type="EMBL" id="PNH05165.1"/>
    </source>
</evidence>
<dbReference type="PANTHER" id="PTHR44329">
    <property type="entry name" value="SERINE/THREONINE-PROTEIN KINASE TNNI3K-RELATED"/>
    <property type="match status" value="1"/>
</dbReference>
<feature type="compositionally biased region" description="Gly residues" evidence="1">
    <location>
        <begin position="25"/>
        <end position="39"/>
    </location>
</feature>
<dbReference type="EMBL" id="PGGS01000328">
    <property type="protein sequence ID" value="PNH05165.1"/>
    <property type="molecule type" value="Genomic_DNA"/>
</dbReference>
<dbReference type="InterPro" id="IPR020635">
    <property type="entry name" value="Tyr_kinase_cat_dom"/>
</dbReference>
<dbReference type="OrthoDB" id="4062651at2759"/>
<dbReference type="AlphaFoldDB" id="A0A2J7ZY34"/>
<proteinExistence type="predicted"/>
<dbReference type="SUPFAM" id="SSF56112">
    <property type="entry name" value="Protein kinase-like (PK-like)"/>
    <property type="match status" value="1"/>
</dbReference>
<dbReference type="SMART" id="SM00219">
    <property type="entry name" value="TyrKc"/>
    <property type="match status" value="1"/>
</dbReference>
<accession>A0A2J7ZY34</accession>
<organism evidence="3 4">
    <name type="scientific">Tetrabaena socialis</name>
    <dbReference type="NCBI Taxonomy" id="47790"/>
    <lineage>
        <taxon>Eukaryota</taxon>
        <taxon>Viridiplantae</taxon>
        <taxon>Chlorophyta</taxon>
        <taxon>core chlorophytes</taxon>
        <taxon>Chlorophyceae</taxon>
        <taxon>CS clade</taxon>
        <taxon>Chlamydomonadales</taxon>
        <taxon>Tetrabaenaceae</taxon>
        <taxon>Tetrabaena</taxon>
    </lineage>
</organism>